<dbReference type="GO" id="GO:0016779">
    <property type="term" value="F:nucleotidyltransferase activity"/>
    <property type="evidence" value="ECO:0007669"/>
    <property type="project" value="UniProtKB-ARBA"/>
</dbReference>
<dbReference type="Gene3D" id="3.90.550.10">
    <property type="entry name" value="Spore Coat Polysaccharide Biosynthesis Protein SpsA, Chain A"/>
    <property type="match status" value="1"/>
</dbReference>
<dbReference type="InterPro" id="IPR029044">
    <property type="entry name" value="Nucleotide-diphossugar_trans"/>
</dbReference>
<dbReference type="CDD" id="cd04182">
    <property type="entry name" value="GT_2_like_f"/>
    <property type="match status" value="1"/>
</dbReference>
<dbReference type="Pfam" id="PF12804">
    <property type="entry name" value="NTP_transf_3"/>
    <property type="match status" value="1"/>
</dbReference>
<sequence length="220" mass="24468">MYGFICPWTIQGESLMKTVAIYLAAGMSSRMGRDKLSLPTKAGPVGGLAFAEVIRSKVEHILVITRTETVPGWMPERFTKQPEAARWTQITCRHAWKGQAHSISEGILQAELRGAEAVLILLADQPLVSEKMINAALEIFEDPAEPATDIVITSYNGIYAPPVVFSEKLFSDLLKLKGDEGAKSIIHRHERKRILTADPRNLLDIDNEEDYRRLLEITGG</sequence>
<name>A0A4U0F978_9BACL</name>
<dbReference type="OrthoDB" id="285216at2"/>
<gene>
    <name evidence="2" type="ORF">E5161_12860</name>
</gene>
<dbReference type="AlphaFoldDB" id="A0A4U0F978"/>
<reference evidence="2 3" key="1">
    <citation type="submission" date="2019-04" db="EMBL/GenBank/DDBJ databases">
        <title>Cohnella sp. nov., isolated from soil.</title>
        <authorList>
            <person name="Kim W."/>
        </authorList>
    </citation>
    <scope>NUCLEOTIDE SEQUENCE [LARGE SCALE GENOMIC DNA]</scope>
    <source>
        <strain evidence="2 3">CAU 1483</strain>
    </source>
</reference>
<evidence type="ECO:0000259" key="1">
    <source>
        <dbReference type="Pfam" id="PF12804"/>
    </source>
</evidence>
<evidence type="ECO:0000313" key="2">
    <source>
        <dbReference type="EMBL" id="TJY41313.1"/>
    </source>
</evidence>
<dbReference type="PANTHER" id="PTHR43777">
    <property type="entry name" value="MOLYBDENUM COFACTOR CYTIDYLYLTRANSFERASE"/>
    <property type="match status" value="1"/>
</dbReference>
<organism evidence="2 3">
    <name type="scientific">Cohnella pontilimi</name>
    <dbReference type="NCBI Taxonomy" id="2564100"/>
    <lineage>
        <taxon>Bacteria</taxon>
        <taxon>Bacillati</taxon>
        <taxon>Bacillota</taxon>
        <taxon>Bacilli</taxon>
        <taxon>Bacillales</taxon>
        <taxon>Paenibacillaceae</taxon>
        <taxon>Cohnella</taxon>
    </lineage>
</organism>
<evidence type="ECO:0000313" key="3">
    <source>
        <dbReference type="Proteomes" id="UP000309673"/>
    </source>
</evidence>
<protein>
    <recommendedName>
        <fullName evidence="1">MobA-like NTP transferase domain-containing protein</fullName>
    </recommendedName>
</protein>
<proteinExistence type="predicted"/>
<dbReference type="EMBL" id="SUPK01000006">
    <property type="protein sequence ID" value="TJY41313.1"/>
    <property type="molecule type" value="Genomic_DNA"/>
</dbReference>
<dbReference type="SUPFAM" id="SSF53448">
    <property type="entry name" value="Nucleotide-diphospho-sugar transferases"/>
    <property type="match status" value="1"/>
</dbReference>
<dbReference type="PANTHER" id="PTHR43777:SF1">
    <property type="entry name" value="MOLYBDENUM COFACTOR CYTIDYLYLTRANSFERASE"/>
    <property type="match status" value="1"/>
</dbReference>
<accession>A0A4U0F978</accession>
<comment type="caution">
    <text evidence="2">The sequence shown here is derived from an EMBL/GenBank/DDBJ whole genome shotgun (WGS) entry which is preliminary data.</text>
</comment>
<keyword evidence="3" id="KW-1185">Reference proteome</keyword>
<dbReference type="InterPro" id="IPR025877">
    <property type="entry name" value="MobA-like_NTP_Trfase"/>
</dbReference>
<feature type="domain" description="MobA-like NTP transferase" evidence="1">
    <location>
        <begin position="20"/>
        <end position="190"/>
    </location>
</feature>
<dbReference type="Proteomes" id="UP000309673">
    <property type="component" value="Unassembled WGS sequence"/>
</dbReference>